<dbReference type="AlphaFoldDB" id="A0A859FBA7"/>
<dbReference type="PANTHER" id="PTHR33169">
    <property type="entry name" value="PADR-FAMILY TRANSCRIPTIONAL REGULATOR"/>
    <property type="match status" value="1"/>
</dbReference>
<dbReference type="KEGG" id="psua:FLK61_24540"/>
<dbReference type="Gene3D" id="1.10.10.10">
    <property type="entry name" value="Winged helix-like DNA-binding domain superfamily/Winged helix DNA-binding domain"/>
    <property type="match status" value="1"/>
</dbReference>
<feature type="domain" description="Transcription regulator PadR N-terminal" evidence="1">
    <location>
        <begin position="20"/>
        <end position="90"/>
    </location>
</feature>
<accession>A0A859FBA7</accession>
<dbReference type="Proteomes" id="UP000318138">
    <property type="component" value="Chromosome"/>
</dbReference>
<evidence type="ECO:0000313" key="3">
    <source>
        <dbReference type="Proteomes" id="UP000318138"/>
    </source>
</evidence>
<organism evidence="2 3">
    <name type="scientific">Paenalkalicoccus suaedae</name>
    <dbReference type="NCBI Taxonomy" id="2592382"/>
    <lineage>
        <taxon>Bacteria</taxon>
        <taxon>Bacillati</taxon>
        <taxon>Bacillota</taxon>
        <taxon>Bacilli</taxon>
        <taxon>Bacillales</taxon>
        <taxon>Bacillaceae</taxon>
        <taxon>Paenalkalicoccus</taxon>
    </lineage>
</organism>
<dbReference type="SUPFAM" id="SSF46785">
    <property type="entry name" value="Winged helix' DNA-binding domain"/>
    <property type="match status" value="1"/>
</dbReference>
<dbReference type="RefSeq" id="WP_176007995.1">
    <property type="nucleotide sequence ID" value="NZ_CP041372.2"/>
</dbReference>
<name>A0A859FBA7_9BACI</name>
<proteinExistence type="predicted"/>
<gene>
    <name evidence="2" type="ORF">FLK61_24540</name>
</gene>
<sequence length="118" mass="13749">MENNSTWHTQFSKGILELTILVILKKRPMYGYEITQSIRQDGVLHVGNGSIYPILRRLVEQEWISAYEEEHAGRTRKYYQLTKDGQTQLTARLTYTKELMHMLTRLDEEGADDAVSDN</sequence>
<dbReference type="InterPro" id="IPR036388">
    <property type="entry name" value="WH-like_DNA-bd_sf"/>
</dbReference>
<reference evidence="3" key="1">
    <citation type="submission" date="2019-07" db="EMBL/GenBank/DDBJ databases">
        <title>Bacillus alkalisoli sp. nov. isolated from saline soil.</title>
        <authorList>
            <person name="Sun J.-Q."/>
            <person name="Xu L."/>
        </authorList>
    </citation>
    <scope>NUCLEOTIDE SEQUENCE [LARGE SCALE GENOMIC DNA]</scope>
    <source>
        <strain evidence="3">M4U3P1</strain>
    </source>
</reference>
<evidence type="ECO:0000259" key="1">
    <source>
        <dbReference type="Pfam" id="PF03551"/>
    </source>
</evidence>
<evidence type="ECO:0000313" key="2">
    <source>
        <dbReference type="EMBL" id="QKS69951.1"/>
    </source>
</evidence>
<keyword evidence="3" id="KW-1185">Reference proteome</keyword>
<dbReference type="InterPro" id="IPR052509">
    <property type="entry name" value="Metal_resp_DNA-bind_regulator"/>
</dbReference>
<dbReference type="Pfam" id="PF03551">
    <property type="entry name" value="PadR"/>
    <property type="match status" value="1"/>
</dbReference>
<dbReference type="InterPro" id="IPR005149">
    <property type="entry name" value="Tscrpt_reg_PadR_N"/>
</dbReference>
<dbReference type="EMBL" id="CP041372">
    <property type="protein sequence ID" value="QKS69951.1"/>
    <property type="molecule type" value="Genomic_DNA"/>
</dbReference>
<dbReference type="PANTHER" id="PTHR33169:SF14">
    <property type="entry name" value="TRANSCRIPTIONAL REGULATOR RV3488"/>
    <property type="match status" value="1"/>
</dbReference>
<protein>
    <submittedName>
        <fullName evidence="2">PadR family transcriptional regulator</fullName>
    </submittedName>
</protein>
<dbReference type="InterPro" id="IPR036390">
    <property type="entry name" value="WH_DNA-bd_sf"/>
</dbReference>